<evidence type="ECO:0000256" key="1">
    <source>
        <dbReference type="ARBA" id="ARBA00007992"/>
    </source>
</evidence>
<accession>A0A0C3H0X8</accession>
<feature type="domain" description="FAD-binding" evidence="6">
    <location>
        <begin position="21"/>
        <end position="372"/>
    </location>
</feature>
<name>A0A0C3H0X8_OIDMZ</name>
<evidence type="ECO:0000256" key="2">
    <source>
        <dbReference type="ARBA" id="ARBA00022630"/>
    </source>
</evidence>
<dbReference type="SUPFAM" id="SSF54373">
    <property type="entry name" value="FAD-linked reductases, C-terminal domain"/>
    <property type="match status" value="1"/>
</dbReference>
<reference evidence="7 8" key="1">
    <citation type="submission" date="2014-04" db="EMBL/GenBank/DDBJ databases">
        <authorList>
            <consortium name="DOE Joint Genome Institute"/>
            <person name="Kuo A."/>
            <person name="Martino E."/>
            <person name="Perotto S."/>
            <person name="Kohler A."/>
            <person name="Nagy L.G."/>
            <person name="Floudas D."/>
            <person name="Copeland A."/>
            <person name="Barry K.W."/>
            <person name="Cichocki N."/>
            <person name="Veneault-Fourrey C."/>
            <person name="LaButti K."/>
            <person name="Lindquist E.A."/>
            <person name="Lipzen A."/>
            <person name="Lundell T."/>
            <person name="Morin E."/>
            <person name="Murat C."/>
            <person name="Sun H."/>
            <person name="Tunlid A."/>
            <person name="Henrissat B."/>
            <person name="Grigoriev I.V."/>
            <person name="Hibbett D.S."/>
            <person name="Martin F."/>
            <person name="Nordberg H.P."/>
            <person name="Cantor M.N."/>
            <person name="Hua S.X."/>
        </authorList>
    </citation>
    <scope>NUCLEOTIDE SEQUENCE [LARGE SCALE GENOMIC DNA]</scope>
    <source>
        <strain evidence="7 8">Zn</strain>
    </source>
</reference>
<sequence length="441" mass="49284">MAVNGRGNRDSGYRADLPSLRVIIVGAGLSGLGAGIQSALSGHSVLILESAKELGEVGAGLQITPNSSRLLARWGLSENLWKSIAKPDALNIRRYSDGKILFREHDYGQYIEKKYGSAFVNIHRVDLQNALLNRAKDLGVKFKFGCKIVDVAMDDARVISSSGDVFEGDLIIGADGLWSRCREVLLGYQDKPSPTGDIAYRITLKATDIPAGELRDRVTKPALNIWFGPDSHVVSYSVRNGTMINIVLMVPDDLPPDVSKQPGSVEEMRQLFSTWDPILSQYLDLVTHVDKWRLMYRPEMETWINEKGNFALMGDACHSMIPYLAQGANSSIEDGTVIGLLLGKVTCMSQLPQALRLYQSIRKPRGEEIARESLKIRSLYQMRDGPDQIQRDELLERYSDHRLEVKEKFALCWVCPVVQSWLFGYDAHEEVDIALKSKPFI</sequence>
<dbReference type="EMBL" id="KN832885">
    <property type="protein sequence ID" value="KIM96126.1"/>
    <property type="molecule type" value="Genomic_DNA"/>
</dbReference>
<dbReference type="InParanoid" id="A0A0C3H0X8"/>
<dbReference type="GO" id="GO:0004497">
    <property type="term" value="F:monooxygenase activity"/>
    <property type="evidence" value="ECO:0007669"/>
    <property type="project" value="UniProtKB-KW"/>
</dbReference>
<dbReference type="FunFam" id="3.50.50.60:FF:000115">
    <property type="entry name" value="Salicylate hydroxylase, putative"/>
    <property type="match status" value="1"/>
</dbReference>
<dbReference type="SUPFAM" id="SSF51905">
    <property type="entry name" value="FAD/NAD(P)-binding domain"/>
    <property type="match status" value="1"/>
</dbReference>
<keyword evidence="2" id="KW-0285">Flavoprotein</keyword>
<evidence type="ECO:0000256" key="3">
    <source>
        <dbReference type="ARBA" id="ARBA00022827"/>
    </source>
</evidence>
<dbReference type="AlphaFoldDB" id="A0A0C3H0X8"/>
<dbReference type="Pfam" id="PF01494">
    <property type="entry name" value="FAD_binding_3"/>
    <property type="match status" value="1"/>
</dbReference>
<dbReference type="OrthoDB" id="16820at2759"/>
<dbReference type="InterPro" id="IPR002938">
    <property type="entry name" value="FAD-bd"/>
</dbReference>
<dbReference type="PANTHER" id="PTHR13789">
    <property type="entry name" value="MONOOXYGENASE"/>
    <property type="match status" value="1"/>
</dbReference>
<gene>
    <name evidence="7" type="ORF">OIDMADRAFT_44875</name>
</gene>
<keyword evidence="5" id="KW-0503">Monooxygenase</keyword>
<dbReference type="GO" id="GO:0071949">
    <property type="term" value="F:FAD binding"/>
    <property type="evidence" value="ECO:0007669"/>
    <property type="project" value="InterPro"/>
</dbReference>
<dbReference type="PRINTS" id="PR00420">
    <property type="entry name" value="RNGMNOXGNASE"/>
</dbReference>
<reference evidence="8" key="2">
    <citation type="submission" date="2015-01" db="EMBL/GenBank/DDBJ databases">
        <title>Evolutionary Origins and Diversification of the Mycorrhizal Mutualists.</title>
        <authorList>
            <consortium name="DOE Joint Genome Institute"/>
            <consortium name="Mycorrhizal Genomics Consortium"/>
            <person name="Kohler A."/>
            <person name="Kuo A."/>
            <person name="Nagy L.G."/>
            <person name="Floudas D."/>
            <person name="Copeland A."/>
            <person name="Barry K.W."/>
            <person name="Cichocki N."/>
            <person name="Veneault-Fourrey C."/>
            <person name="LaButti K."/>
            <person name="Lindquist E.A."/>
            <person name="Lipzen A."/>
            <person name="Lundell T."/>
            <person name="Morin E."/>
            <person name="Murat C."/>
            <person name="Riley R."/>
            <person name="Ohm R."/>
            <person name="Sun H."/>
            <person name="Tunlid A."/>
            <person name="Henrissat B."/>
            <person name="Grigoriev I.V."/>
            <person name="Hibbett D.S."/>
            <person name="Martin F."/>
        </authorList>
    </citation>
    <scope>NUCLEOTIDE SEQUENCE [LARGE SCALE GENOMIC DNA]</scope>
    <source>
        <strain evidence="8">Zn</strain>
    </source>
</reference>
<comment type="similarity">
    <text evidence="1">Belongs to the paxM FAD-dependent monooxygenase family.</text>
</comment>
<evidence type="ECO:0000256" key="4">
    <source>
        <dbReference type="ARBA" id="ARBA00023002"/>
    </source>
</evidence>
<organism evidence="7 8">
    <name type="scientific">Oidiodendron maius (strain Zn)</name>
    <dbReference type="NCBI Taxonomy" id="913774"/>
    <lineage>
        <taxon>Eukaryota</taxon>
        <taxon>Fungi</taxon>
        <taxon>Dikarya</taxon>
        <taxon>Ascomycota</taxon>
        <taxon>Pezizomycotina</taxon>
        <taxon>Leotiomycetes</taxon>
        <taxon>Leotiomycetes incertae sedis</taxon>
        <taxon>Myxotrichaceae</taxon>
        <taxon>Oidiodendron</taxon>
    </lineage>
</organism>
<proteinExistence type="inferred from homology"/>
<dbReference type="HOGENOM" id="CLU_009665_19_3_1"/>
<dbReference type="PANTHER" id="PTHR13789:SF238">
    <property type="entry name" value="PUTATIVE (AFU_ORTHOLOGUE AFUA_2G01680)-RELATED"/>
    <property type="match status" value="1"/>
</dbReference>
<dbReference type="Proteomes" id="UP000054321">
    <property type="component" value="Unassembled WGS sequence"/>
</dbReference>
<evidence type="ECO:0000259" key="6">
    <source>
        <dbReference type="Pfam" id="PF01494"/>
    </source>
</evidence>
<keyword evidence="4" id="KW-0560">Oxidoreductase</keyword>
<dbReference type="Gene3D" id="3.50.50.60">
    <property type="entry name" value="FAD/NAD(P)-binding domain"/>
    <property type="match status" value="1"/>
</dbReference>
<dbReference type="InterPro" id="IPR050493">
    <property type="entry name" value="FAD-dep_Monooxygenase_BioMet"/>
</dbReference>
<evidence type="ECO:0000313" key="7">
    <source>
        <dbReference type="EMBL" id="KIM96126.1"/>
    </source>
</evidence>
<keyword evidence="8" id="KW-1185">Reference proteome</keyword>
<dbReference type="STRING" id="913774.A0A0C3H0X8"/>
<keyword evidence="3" id="KW-0274">FAD</keyword>
<evidence type="ECO:0000313" key="8">
    <source>
        <dbReference type="Proteomes" id="UP000054321"/>
    </source>
</evidence>
<dbReference type="InterPro" id="IPR036188">
    <property type="entry name" value="FAD/NAD-bd_sf"/>
</dbReference>
<protein>
    <recommendedName>
        <fullName evidence="6">FAD-binding domain-containing protein</fullName>
    </recommendedName>
</protein>
<evidence type="ECO:0000256" key="5">
    <source>
        <dbReference type="ARBA" id="ARBA00023033"/>
    </source>
</evidence>